<dbReference type="Pfam" id="PF02466">
    <property type="entry name" value="Tim17"/>
    <property type="match status" value="1"/>
</dbReference>
<dbReference type="PANTHER" id="PTHR12768">
    <property type="entry name" value="BECLIN 1"/>
    <property type="match status" value="1"/>
</dbReference>
<keyword evidence="4" id="KW-0472">Membrane</keyword>
<comment type="similarity">
    <text evidence="1">Belongs to the beclin family.</text>
</comment>
<keyword evidence="2" id="KW-0175">Coiled coil</keyword>
<keyword evidence="4" id="KW-1133">Transmembrane helix</keyword>
<dbReference type="Proteomes" id="UP001219933">
    <property type="component" value="Chromosome 5"/>
</dbReference>
<feature type="transmembrane region" description="Helical" evidence="4">
    <location>
        <begin position="515"/>
        <end position="536"/>
    </location>
</feature>
<keyword evidence="4" id="KW-0812">Transmembrane</keyword>
<dbReference type="GO" id="GO:0034271">
    <property type="term" value="C:phosphatidylinositol 3-kinase complex, class III, type I"/>
    <property type="evidence" value="ECO:0007669"/>
    <property type="project" value="TreeGrafter"/>
</dbReference>
<dbReference type="Pfam" id="PF04111">
    <property type="entry name" value="APG6"/>
    <property type="match status" value="1"/>
</dbReference>
<dbReference type="GO" id="GO:0030674">
    <property type="term" value="F:protein-macromolecule adaptor activity"/>
    <property type="evidence" value="ECO:0007669"/>
    <property type="project" value="TreeGrafter"/>
</dbReference>
<dbReference type="EMBL" id="CP119881">
    <property type="protein sequence ID" value="WFD36485.1"/>
    <property type="molecule type" value="Genomic_DNA"/>
</dbReference>
<dbReference type="GO" id="GO:0034272">
    <property type="term" value="C:phosphatidylinositol 3-kinase complex, class III, type II"/>
    <property type="evidence" value="ECO:0007669"/>
    <property type="project" value="TreeGrafter"/>
</dbReference>
<dbReference type="GO" id="GO:0000407">
    <property type="term" value="C:phagophore assembly site"/>
    <property type="evidence" value="ECO:0007669"/>
    <property type="project" value="TreeGrafter"/>
</dbReference>
<dbReference type="GO" id="GO:0045324">
    <property type="term" value="P:late endosome to vacuole transport"/>
    <property type="evidence" value="ECO:0007669"/>
    <property type="project" value="TreeGrafter"/>
</dbReference>
<sequence>MYTCERCARPIALSDGVAGRKKQCIGADTSTDANGNTDAEPGVAGPSSETNLDVDARLAYVGSTEIRTALARLVDVPTAGPSPKQRRMYSLFDALSSAPGQPPIDHPLCERCAKTVIAQLTEETVGLKRDRDMLTAAADAAERPAPCTADDTLTEYRRAMDELCALDDARDALGNAEKELATQEAALDREERDAYHAFTDVSLRVDQLENRLASISAKESLAKETCGRLGTTDAYADAFEIDIGRTHATINGLRLGRHGREAVGWDELNAALGQMALLVDVLARRMGVVFDDYRIIPHGSTSRVERLQPEPASYELEWHIGRLLHSRRFDHAVVGVLTCVKQLADHATRRDETLQLPYTIDRDCIGGALIRLQFSQPEVWTRAMSHLLATVGDDTSMPITQSGHPGQDHTRDPCPWVILNDFGGAFAMGCIGGTIWHGIKGARNSPRGERFLGSVSAIKARAPVLGGNFGVWGGLFTSFDCTVKSVRQKEDPWNAIIAGFFTGSTLAIRGGPKTAFGAGVMCGILLGVFEGVGVLMQRLLAENNKPVAPIIPEAPALPSK</sequence>
<dbReference type="InterPro" id="IPR007243">
    <property type="entry name" value="Atg6/Beclin"/>
</dbReference>
<reference evidence="6" key="1">
    <citation type="submission" date="2023-03" db="EMBL/GenBank/DDBJ databases">
        <title>Mating type loci evolution in Malassezia.</title>
        <authorList>
            <person name="Coelho M.A."/>
        </authorList>
    </citation>
    <scope>NUCLEOTIDE SEQUENCE</scope>
    <source>
        <strain evidence="6">CBS 11721</strain>
    </source>
</reference>
<dbReference type="GO" id="GO:0000423">
    <property type="term" value="P:mitophagy"/>
    <property type="evidence" value="ECO:0007669"/>
    <property type="project" value="TreeGrafter"/>
</dbReference>
<name>A0AAF0EWV4_9BASI</name>
<feature type="region of interest" description="Disordered" evidence="3">
    <location>
        <begin position="28"/>
        <end position="50"/>
    </location>
</feature>
<evidence type="ECO:0000313" key="6">
    <source>
        <dbReference type="EMBL" id="WFD36485.1"/>
    </source>
</evidence>
<evidence type="ECO:0000259" key="5">
    <source>
        <dbReference type="Pfam" id="PF04111"/>
    </source>
</evidence>
<evidence type="ECO:0000256" key="1">
    <source>
        <dbReference type="ARBA" id="ARBA00005965"/>
    </source>
</evidence>
<dbReference type="GO" id="GO:0043548">
    <property type="term" value="F:phosphatidylinositol 3-kinase binding"/>
    <property type="evidence" value="ECO:0007669"/>
    <property type="project" value="TreeGrafter"/>
</dbReference>
<dbReference type="Gene3D" id="1.10.418.40">
    <property type="entry name" value="Autophagy protein 6/Beclin 1"/>
    <property type="match status" value="1"/>
</dbReference>
<protein>
    <submittedName>
        <fullName evidence="6">Translocase of the inner membrane</fullName>
    </submittedName>
</protein>
<proteinExistence type="inferred from homology"/>
<feature type="domain" description="Atg6 BARA" evidence="5">
    <location>
        <begin position="230"/>
        <end position="390"/>
    </location>
</feature>
<feature type="coiled-coil region" evidence="2">
    <location>
        <begin position="166"/>
        <end position="225"/>
    </location>
</feature>
<accession>A0AAF0EWV4</accession>
<evidence type="ECO:0000313" key="7">
    <source>
        <dbReference type="Proteomes" id="UP001219933"/>
    </source>
</evidence>
<dbReference type="AlphaFoldDB" id="A0AAF0EWV4"/>
<gene>
    <name evidence="6" type="primary">TIM17</name>
    <name evidence="6" type="ORF">MCUN1_003364</name>
</gene>
<dbReference type="InterPro" id="IPR040455">
    <property type="entry name" value="Atg6_BARA"/>
</dbReference>
<dbReference type="PANTHER" id="PTHR12768:SF4">
    <property type="entry name" value="BECLIN-1"/>
    <property type="match status" value="1"/>
</dbReference>
<organism evidence="6 7">
    <name type="scientific">Malassezia cuniculi</name>
    <dbReference type="NCBI Taxonomy" id="948313"/>
    <lineage>
        <taxon>Eukaryota</taxon>
        <taxon>Fungi</taxon>
        <taxon>Dikarya</taxon>
        <taxon>Basidiomycota</taxon>
        <taxon>Ustilaginomycotina</taxon>
        <taxon>Malasseziomycetes</taxon>
        <taxon>Malasseziales</taxon>
        <taxon>Malasseziaceae</taxon>
        <taxon>Malassezia</taxon>
    </lineage>
</organism>
<keyword evidence="7" id="KW-1185">Reference proteome</keyword>
<dbReference type="GO" id="GO:0006995">
    <property type="term" value="P:cellular response to nitrogen starvation"/>
    <property type="evidence" value="ECO:0007669"/>
    <property type="project" value="TreeGrafter"/>
</dbReference>
<evidence type="ECO:0000256" key="3">
    <source>
        <dbReference type="SAM" id="MobiDB-lite"/>
    </source>
</evidence>
<dbReference type="InterPro" id="IPR038274">
    <property type="entry name" value="Atg6/Beclin_C_sf"/>
</dbReference>
<evidence type="ECO:0000256" key="4">
    <source>
        <dbReference type="SAM" id="Phobius"/>
    </source>
</evidence>
<evidence type="ECO:0000256" key="2">
    <source>
        <dbReference type="SAM" id="Coils"/>
    </source>
</evidence>
<dbReference type="GO" id="GO:0000045">
    <property type="term" value="P:autophagosome assembly"/>
    <property type="evidence" value="ECO:0007669"/>
    <property type="project" value="TreeGrafter"/>
</dbReference>
<feature type="compositionally biased region" description="Polar residues" evidence="3">
    <location>
        <begin position="28"/>
        <end position="37"/>
    </location>
</feature>